<dbReference type="InterPro" id="IPR006118">
    <property type="entry name" value="Recombinase_CS"/>
</dbReference>
<dbReference type="Gene3D" id="1.10.10.60">
    <property type="entry name" value="Homeodomain-like"/>
    <property type="match status" value="1"/>
</dbReference>
<accession>W9G1P1</accession>
<dbReference type="InterPro" id="IPR050639">
    <property type="entry name" value="SSR_resolvase"/>
</dbReference>
<dbReference type="OrthoDB" id="128993at2"/>
<dbReference type="CDD" id="cd03768">
    <property type="entry name" value="SR_ResInv"/>
    <property type="match status" value="1"/>
</dbReference>
<evidence type="ECO:0000256" key="3">
    <source>
        <dbReference type="ARBA" id="ARBA00023125"/>
    </source>
</evidence>
<reference evidence="9 10" key="1">
    <citation type="submission" date="2013-08" db="EMBL/GenBank/DDBJ databases">
        <title>Intrasporangium oryzae NRRL B-24470.</title>
        <authorList>
            <person name="Liu H."/>
            <person name="Wang G."/>
        </authorList>
    </citation>
    <scope>NUCLEOTIDE SEQUENCE [LARGE SCALE GENOMIC DNA]</scope>
    <source>
        <strain evidence="9 10">NRRL B-24470</strain>
    </source>
</reference>
<evidence type="ECO:0000313" key="9">
    <source>
        <dbReference type="EMBL" id="EWS99879.1"/>
    </source>
</evidence>
<feature type="domain" description="Resolvase/invertase-type recombinase catalytic" evidence="8">
    <location>
        <begin position="4"/>
        <end position="145"/>
    </location>
</feature>
<dbReference type="GO" id="GO:0003677">
    <property type="term" value="F:DNA binding"/>
    <property type="evidence" value="ECO:0007669"/>
    <property type="project" value="UniProtKB-KW"/>
</dbReference>
<dbReference type="InterPro" id="IPR009057">
    <property type="entry name" value="Homeodomain-like_sf"/>
</dbReference>
<dbReference type="PROSITE" id="PS51736">
    <property type="entry name" value="RECOMBINASES_3"/>
    <property type="match status" value="1"/>
</dbReference>
<proteinExistence type="inferred from homology"/>
<name>W9G1P1_9MICO</name>
<gene>
    <name evidence="9" type="ORF">N865_19995</name>
</gene>
<dbReference type="GO" id="GO:0015074">
    <property type="term" value="P:DNA integration"/>
    <property type="evidence" value="ECO:0007669"/>
    <property type="project" value="UniProtKB-KW"/>
</dbReference>
<feature type="compositionally biased region" description="Pro residues" evidence="7">
    <location>
        <begin position="193"/>
        <end position="207"/>
    </location>
</feature>
<comment type="similarity">
    <text evidence="1">Belongs to the site-specific recombinase resolvase family.</text>
</comment>
<evidence type="ECO:0000259" key="8">
    <source>
        <dbReference type="PROSITE" id="PS51736"/>
    </source>
</evidence>
<dbReference type="PANTHER" id="PTHR30461:SF26">
    <property type="entry name" value="RESOLVASE HOMOLOG YNEB"/>
    <property type="match status" value="1"/>
</dbReference>
<dbReference type="InterPro" id="IPR036162">
    <property type="entry name" value="Resolvase-like_N_sf"/>
</dbReference>
<dbReference type="EMBL" id="AWSA01000066">
    <property type="protein sequence ID" value="EWS99879.1"/>
    <property type="molecule type" value="Genomic_DNA"/>
</dbReference>
<dbReference type="eggNOG" id="COG1961">
    <property type="taxonomic scope" value="Bacteria"/>
</dbReference>
<evidence type="ECO:0000256" key="7">
    <source>
        <dbReference type="SAM" id="MobiDB-lite"/>
    </source>
</evidence>
<dbReference type="SUPFAM" id="SSF46689">
    <property type="entry name" value="Homeodomain-like"/>
    <property type="match status" value="1"/>
</dbReference>
<dbReference type="GO" id="GO:0000150">
    <property type="term" value="F:DNA strand exchange activity"/>
    <property type="evidence" value="ECO:0007669"/>
    <property type="project" value="InterPro"/>
</dbReference>
<evidence type="ECO:0000256" key="4">
    <source>
        <dbReference type="ARBA" id="ARBA00023172"/>
    </source>
</evidence>
<keyword evidence="3" id="KW-0238">DNA-binding</keyword>
<keyword evidence="2" id="KW-0229">DNA integration</keyword>
<dbReference type="STRING" id="1386089.N865_19995"/>
<dbReference type="SUPFAM" id="SSF53041">
    <property type="entry name" value="Resolvase-like"/>
    <property type="match status" value="1"/>
</dbReference>
<dbReference type="PANTHER" id="PTHR30461">
    <property type="entry name" value="DNA-INVERTASE FROM LAMBDOID PROPHAGE"/>
    <property type="match status" value="1"/>
</dbReference>
<evidence type="ECO:0000256" key="1">
    <source>
        <dbReference type="ARBA" id="ARBA00009913"/>
    </source>
</evidence>
<evidence type="ECO:0000256" key="5">
    <source>
        <dbReference type="PIRSR" id="PIRSR606118-50"/>
    </source>
</evidence>
<dbReference type="CDD" id="cd00569">
    <property type="entry name" value="HTH_Hin_like"/>
    <property type="match status" value="1"/>
</dbReference>
<evidence type="ECO:0000313" key="10">
    <source>
        <dbReference type="Proteomes" id="UP000019489"/>
    </source>
</evidence>
<keyword evidence="10" id="KW-1185">Reference proteome</keyword>
<organism evidence="9 10">
    <name type="scientific">Intrasporangium oryzae NRRL B-24470</name>
    <dbReference type="NCBI Taxonomy" id="1386089"/>
    <lineage>
        <taxon>Bacteria</taxon>
        <taxon>Bacillati</taxon>
        <taxon>Actinomycetota</taxon>
        <taxon>Actinomycetes</taxon>
        <taxon>Micrococcales</taxon>
        <taxon>Intrasporangiaceae</taxon>
        <taxon>Intrasporangium</taxon>
    </lineage>
</organism>
<dbReference type="AlphaFoldDB" id="W9G1P1"/>
<dbReference type="RefSeq" id="WP_051511110.1">
    <property type="nucleotide sequence ID" value="NZ_AWSA01000066.1"/>
</dbReference>
<evidence type="ECO:0000256" key="2">
    <source>
        <dbReference type="ARBA" id="ARBA00022908"/>
    </source>
</evidence>
<dbReference type="SMART" id="SM00857">
    <property type="entry name" value="Resolvase"/>
    <property type="match status" value="1"/>
</dbReference>
<feature type="active site" description="O-(5'-phospho-DNA)-serine intermediate" evidence="5 6">
    <location>
        <position position="12"/>
    </location>
</feature>
<sequence>MPGQVLAYVRVSTAEQNPDRQDAAIRDALKGEPERWFTDHASGASTDRPALAALLAHARDEDTLLVASMDRLARSVIDLDRLVIQLTRDGITVRFLKEGLTFQPAVRADPLAVFQLQVMGAFAQLERALIRDRQREGIEAAKARGVYRGRARRLTREQVEAARADIRAGIPKARIARDLRVARQTLYDALKPQPAPPPPTPAPRTAS</sequence>
<dbReference type="Pfam" id="PF00239">
    <property type="entry name" value="Resolvase"/>
    <property type="match status" value="1"/>
</dbReference>
<keyword evidence="4" id="KW-0233">DNA recombination</keyword>
<dbReference type="Proteomes" id="UP000019489">
    <property type="component" value="Unassembled WGS sequence"/>
</dbReference>
<evidence type="ECO:0000256" key="6">
    <source>
        <dbReference type="PROSITE-ProRule" id="PRU10137"/>
    </source>
</evidence>
<dbReference type="Gene3D" id="3.40.50.1390">
    <property type="entry name" value="Resolvase, N-terminal catalytic domain"/>
    <property type="match status" value="1"/>
</dbReference>
<feature type="region of interest" description="Disordered" evidence="7">
    <location>
        <begin position="188"/>
        <end position="207"/>
    </location>
</feature>
<dbReference type="InterPro" id="IPR006119">
    <property type="entry name" value="Resolv_N"/>
</dbReference>
<comment type="caution">
    <text evidence="9">The sequence shown here is derived from an EMBL/GenBank/DDBJ whole genome shotgun (WGS) entry which is preliminary data.</text>
</comment>
<dbReference type="PROSITE" id="PS00397">
    <property type="entry name" value="RECOMBINASES_1"/>
    <property type="match status" value="1"/>
</dbReference>
<protein>
    <submittedName>
        <fullName evidence="9">Transposon Tn21 resolvase</fullName>
    </submittedName>
</protein>